<dbReference type="PANTHER" id="PTHR30413">
    <property type="entry name" value="INNER MEMBRANE TRANSPORT PERMEASE"/>
    <property type="match status" value="1"/>
</dbReference>
<keyword evidence="9" id="KW-0046">Antibiotic resistance</keyword>
<keyword evidence="6 10" id="KW-0812">Transmembrane</keyword>
<keyword evidence="8 10" id="KW-0472">Membrane</keyword>
<evidence type="ECO:0000256" key="4">
    <source>
        <dbReference type="ARBA" id="ARBA00022475"/>
    </source>
</evidence>
<feature type="transmembrane region" description="Helical" evidence="10">
    <location>
        <begin position="160"/>
        <end position="182"/>
    </location>
</feature>
<evidence type="ECO:0000313" key="12">
    <source>
        <dbReference type="EMBL" id="MYM18784.1"/>
    </source>
</evidence>
<keyword evidence="4 10" id="KW-1003">Cell membrane</keyword>
<dbReference type="InterPro" id="IPR000412">
    <property type="entry name" value="ABC_2_transport"/>
</dbReference>
<evidence type="ECO:0000313" key="13">
    <source>
        <dbReference type="Proteomes" id="UP000469215"/>
    </source>
</evidence>
<dbReference type="GO" id="GO:0046677">
    <property type="term" value="P:response to antibiotic"/>
    <property type="evidence" value="ECO:0007669"/>
    <property type="project" value="UniProtKB-KW"/>
</dbReference>
<feature type="transmembrane region" description="Helical" evidence="10">
    <location>
        <begin position="52"/>
        <end position="78"/>
    </location>
</feature>
<reference evidence="12 13" key="1">
    <citation type="submission" date="2020-01" db="EMBL/GenBank/DDBJ databases">
        <authorList>
            <person name="Deng T."/>
        </authorList>
    </citation>
    <scope>NUCLEOTIDE SEQUENCE [LARGE SCALE GENOMIC DNA]</scope>
    <source>
        <strain evidence="12 13">5221</strain>
    </source>
</reference>
<keyword evidence="3 10" id="KW-0813">Transport</keyword>
<evidence type="ECO:0000256" key="9">
    <source>
        <dbReference type="ARBA" id="ARBA00023251"/>
    </source>
</evidence>
<comment type="caution">
    <text evidence="10">Lacks conserved residue(s) required for the propagation of feature annotation.</text>
</comment>
<evidence type="ECO:0000259" key="11">
    <source>
        <dbReference type="PROSITE" id="PS51012"/>
    </source>
</evidence>
<sequence>MTLSEIAAQNNLGRVGARPPLLAYLKQVWQRRDFTFLLARYRIQSENERNRLGMLWVLLRPTLSAGVYALVFGLVLAGARPHNFVPFVVVGVFCMEFFNTSMNAGAKSIVTNASLVQSLPFPRMVLPIATVTQNLLNFLPTLVLMIVITLFGGARPSLEWLLLIPMVILFWIFNQGVGLIFARLTVHFRDLSQFIPFISRMVFYTSGVFFDPHRMVENYPTIRGIIDWHPLIEVLTIARGLLLPGYTVPVDYWWKLAIWAVVLIVAGIVYFWQAEERYGRDS</sequence>
<comment type="caution">
    <text evidence="12">The sequence shown here is derived from an EMBL/GenBank/DDBJ whole genome shotgun (WGS) entry which is preliminary data.</text>
</comment>
<evidence type="ECO:0000256" key="8">
    <source>
        <dbReference type="ARBA" id="ARBA00023136"/>
    </source>
</evidence>
<feature type="domain" description="ABC transmembrane type-2" evidence="11">
    <location>
        <begin position="52"/>
        <end position="274"/>
    </location>
</feature>
<evidence type="ECO:0000256" key="5">
    <source>
        <dbReference type="ARBA" id="ARBA00022519"/>
    </source>
</evidence>
<dbReference type="InterPro" id="IPR013525">
    <property type="entry name" value="ABC2_TM"/>
</dbReference>
<dbReference type="GO" id="GO:0043190">
    <property type="term" value="C:ATP-binding cassette (ABC) transporter complex"/>
    <property type="evidence" value="ECO:0007669"/>
    <property type="project" value="InterPro"/>
</dbReference>
<dbReference type="EMBL" id="WWEQ01000005">
    <property type="protein sequence ID" value="MYM18784.1"/>
    <property type="molecule type" value="Genomic_DNA"/>
</dbReference>
<gene>
    <name evidence="12" type="ORF">GSY69_02010</name>
</gene>
<dbReference type="PANTHER" id="PTHR30413:SF8">
    <property type="entry name" value="TRANSPORT PERMEASE PROTEIN"/>
    <property type="match status" value="1"/>
</dbReference>
<dbReference type="GO" id="GO:0015920">
    <property type="term" value="P:lipopolysaccharide transport"/>
    <property type="evidence" value="ECO:0007669"/>
    <property type="project" value="TreeGrafter"/>
</dbReference>
<organism evidence="12 13">
    <name type="scientific">Brevibacterium rongguiense</name>
    <dbReference type="NCBI Taxonomy" id="2695267"/>
    <lineage>
        <taxon>Bacteria</taxon>
        <taxon>Bacillati</taxon>
        <taxon>Actinomycetota</taxon>
        <taxon>Actinomycetes</taxon>
        <taxon>Micrococcales</taxon>
        <taxon>Brevibacteriaceae</taxon>
        <taxon>Brevibacterium</taxon>
    </lineage>
</organism>
<dbReference type="Proteomes" id="UP000469215">
    <property type="component" value="Unassembled WGS sequence"/>
</dbReference>
<dbReference type="AlphaFoldDB" id="A0A6N9H5A2"/>
<evidence type="ECO:0000256" key="10">
    <source>
        <dbReference type="RuleBase" id="RU361157"/>
    </source>
</evidence>
<evidence type="ECO:0000256" key="7">
    <source>
        <dbReference type="ARBA" id="ARBA00022989"/>
    </source>
</evidence>
<dbReference type="RefSeq" id="WP_160952228.1">
    <property type="nucleotide sequence ID" value="NZ_WWEQ01000005.1"/>
</dbReference>
<evidence type="ECO:0000256" key="1">
    <source>
        <dbReference type="ARBA" id="ARBA00004429"/>
    </source>
</evidence>
<feature type="transmembrane region" description="Helical" evidence="10">
    <location>
        <begin position="252"/>
        <end position="272"/>
    </location>
</feature>
<dbReference type="InterPro" id="IPR047817">
    <property type="entry name" value="ABC2_TM_bact-type"/>
</dbReference>
<protein>
    <recommendedName>
        <fullName evidence="10">Transport permease protein</fullName>
    </recommendedName>
</protein>
<dbReference type="PRINTS" id="PR00164">
    <property type="entry name" value="ABC2TRNSPORT"/>
</dbReference>
<accession>A0A6N9H5A2</accession>
<evidence type="ECO:0000256" key="3">
    <source>
        <dbReference type="ARBA" id="ARBA00022448"/>
    </source>
</evidence>
<keyword evidence="7 10" id="KW-1133">Transmembrane helix</keyword>
<evidence type="ECO:0000256" key="2">
    <source>
        <dbReference type="ARBA" id="ARBA00007783"/>
    </source>
</evidence>
<keyword evidence="5" id="KW-0997">Cell inner membrane</keyword>
<keyword evidence="13" id="KW-1185">Reference proteome</keyword>
<dbReference type="GO" id="GO:0140359">
    <property type="term" value="F:ABC-type transporter activity"/>
    <property type="evidence" value="ECO:0007669"/>
    <property type="project" value="InterPro"/>
</dbReference>
<dbReference type="PROSITE" id="PS51012">
    <property type="entry name" value="ABC_TM2"/>
    <property type="match status" value="1"/>
</dbReference>
<proteinExistence type="inferred from homology"/>
<feature type="transmembrane region" description="Helical" evidence="10">
    <location>
        <begin position="125"/>
        <end position="154"/>
    </location>
</feature>
<comment type="subcellular location">
    <subcellularLocation>
        <location evidence="1">Cell inner membrane</location>
        <topology evidence="1">Multi-pass membrane protein</topology>
    </subcellularLocation>
    <subcellularLocation>
        <location evidence="10">Cell membrane</location>
        <topology evidence="10">Multi-pass membrane protein</topology>
    </subcellularLocation>
</comment>
<comment type="similarity">
    <text evidence="2 10">Belongs to the ABC-2 integral membrane protein family.</text>
</comment>
<dbReference type="Pfam" id="PF01061">
    <property type="entry name" value="ABC2_membrane"/>
    <property type="match status" value="1"/>
</dbReference>
<evidence type="ECO:0000256" key="6">
    <source>
        <dbReference type="ARBA" id="ARBA00022692"/>
    </source>
</evidence>
<name>A0A6N9H5A2_9MICO</name>